<gene>
    <name evidence="1" type="ORF">OEA41_005416</name>
</gene>
<dbReference type="InterPro" id="IPR021858">
    <property type="entry name" value="Fun_TF"/>
</dbReference>
<keyword evidence="2" id="KW-1185">Reference proteome</keyword>
<dbReference type="Pfam" id="PF11951">
    <property type="entry name" value="Fungal_trans_2"/>
    <property type="match status" value="1"/>
</dbReference>
<reference evidence="1" key="1">
    <citation type="submission" date="2022-11" db="EMBL/GenBank/DDBJ databases">
        <title>Chromosomal genome sequence assembly and mating type (MAT) locus characterization of the leprose asexual lichenized fungus Lepraria neglecta (Nyl.) Erichsen.</title>
        <authorList>
            <person name="Allen J.L."/>
            <person name="Pfeffer B."/>
        </authorList>
    </citation>
    <scope>NUCLEOTIDE SEQUENCE</scope>
    <source>
        <strain evidence="1">Allen 5258</strain>
    </source>
</reference>
<dbReference type="AlphaFoldDB" id="A0AAD9Z3R1"/>
<dbReference type="PANTHER" id="PTHR38791:SF5">
    <property type="entry name" value="TRANSCRIPTION FACTOR DBAG-RELATED"/>
    <property type="match status" value="1"/>
</dbReference>
<dbReference type="EMBL" id="JASNWA010000010">
    <property type="protein sequence ID" value="KAK3168968.1"/>
    <property type="molecule type" value="Genomic_DNA"/>
</dbReference>
<sequence length="357" mass="39970">MAGLSNMQMSQESMIIARRKHTAVLRALNSSLQDPKTATTDATFMTVMLLGLYETITGSTPQSLKSWANHINGATAIMRMRGREQLQTVVGRQIFAYLRNQIVIDCIQRSAVIPPEVIEWSEYALQLETDIGSRRELGIFPMITRLCTLRGVIAKDTNNDPAVLTIARGIDADLIEWADKFPTWLRYTTELSNDTENVLSGYYHVYPNVWVVGGWNLYRCARILTHEVMERWLSRNLTYDMAQLRQSEAVLIKLNADICASVPCVFGQVDANGLQTGSSCSPRAATGTWILWPLYLAATMDTATPTTRAWVINQLDKMGRTMGIQQAISLAAVLRAQKEITAWGRFGSGVDEEVDKW</sequence>
<comment type="caution">
    <text evidence="1">The sequence shown here is derived from an EMBL/GenBank/DDBJ whole genome shotgun (WGS) entry which is preliminary data.</text>
</comment>
<dbReference type="InterPro" id="IPR053175">
    <property type="entry name" value="DHMBA_Reg_Transcription_Factor"/>
</dbReference>
<name>A0AAD9Z3R1_9LECA</name>
<dbReference type="Proteomes" id="UP001276659">
    <property type="component" value="Unassembled WGS sequence"/>
</dbReference>
<evidence type="ECO:0000313" key="1">
    <source>
        <dbReference type="EMBL" id="KAK3168968.1"/>
    </source>
</evidence>
<proteinExistence type="predicted"/>
<dbReference type="PANTHER" id="PTHR38791">
    <property type="entry name" value="ZN(II)2CYS6 TRANSCRIPTION FACTOR (EUROFUNG)-RELATED-RELATED"/>
    <property type="match status" value="1"/>
</dbReference>
<evidence type="ECO:0008006" key="3">
    <source>
        <dbReference type="Google" id="ProtNLM"/>
    </source>
</evidence>
<organism evidence="1 2">
    <name type="scientific">Lepraria neglecta</name>
    <dbReference type="NCBI Taxonomy" id="209136"/>
    <lineage>
        <taxon>Eukaryota</taxon>
        <taxon>Fungi</taxon>
        <taxon>Dikarya</taxon>
        <taxon>Ascomycota</taxon>
        <taxon>Pezizomycotina</taxon>
        <taxon>Lecanoromycetes</taxon>
        <taxon>OSLEUM clade</taxon>
        <taxon>Lecanoromycetidae</taxon>
        <taxon>Lecanorales</taxon>
        <taxon>Lecanorineae</taxon>
        <taxon>Stereocaulaceae</taxon>
        <taxon>Lepraria</taxon>
    </lineage>
</organism>
<protein>
    <recommendedName>
        <fullName evidence="3">Negative acting factor</fullName>
    </recommendedName>
</protein>
<evidence type="ECO:0000313" key="2">
    <source>
        <dbReference type="Proteomes" id="UP001276659"/>
    </source>
</evidence>
<accession>A0AAD9Z3R1</accession>